<accession>A0ABU6C9F0</accession>
<comment type="caution">
    <text evidence="1">The sequence shown here is derived from an EMBL/GenBank/DDBJ whole genome shotgun (WGS) entry which is preliminary data.</text>
</comment>
<organism evidence="1 2">
    <name type="scientific">Streptomyces kunmingensis</name>
    <dbReference type="NCBI Taxonomy" id="68225"/>
    <lineage>
        <taxon>Bacteria</taxon>
        <taxon>Bacillati</taxon>
        <taxon>Actinomycetota</taxon>
        <taxon>Actinomycetes</taxon>
        <taxon>Kitasatosporales</taxon>
        <taxon>Streptomycetaceae</taxon>
        <taxon>Streptomyces</taxon>
    </lineage>
</organism>
<proteinExistence type="predicted"/>
<sequence length="72" mass="7121">MPAPGVRTGAPTLAFVSAAPPAAMASLTCRARSARPSIVLFALAAASMASLSCRARSARTVRPAPSAGRSGP</sequence>
<dbReference type="Proteomes" id="UP001352223">
    <property type="component" value="Unassembled WGS sequence"/>
</dbReference>
<feature type="non-terminal residue" evidence="1">
    <location>
        <position position="72"/>
    </location>
</feature>
<reference evidence="1 2" key="1">
    <citation type="submission" date="2022-10" db="EMBL/GenBank/DDBJ databases">
        <authorList>
            <person name="Xie J."/>
            <person name="Shen N."/>
        </authorList>
    </citation>
    <scope>NUCLEOTIDE SEQUENCE [LARGE SCALE GENOMIC DNA]</scope>
    <source>
        <strain evidence="1 2">DSM 41681</strain>
    </source>
</reference>
<dbReference type="EMBL" id="JAOZYB010000072">
    <property type="protein sequence ID" value="MEB3960990.1"/>
    <property type="molecule type" value="Genomic_DNA"/>
</dbReference>
<name>A0ABU6C9F0_9ACTN</name>
<evidence type="ECO:0000313" key="2">
    <source>
        <dbReference type="Proteomes" id="UP001352223"/>
    </source>
</evidence>
<evidence type="ECO:0000313" key="1">
    <source>
        <dbReference type="EMBL" id="MEB3960990.1"/>
    </source>
</evidence>
<gene>
    <name evidence="1" type="ORF">OKJ48_12145</name>
</gene>
<keyword evidence="2" id="KW-1185">Reference proteome</keyword>
<protein>
    <submittedName>
        <fullName evidence="1">Uncharacterized protein</fullName>
    </submittedName>
</protein>
<dbReference type="RefSeq" id="WP_324768188.1">
    <property type="nucleotide sequence ID" value="NZ_JAOZYB010000072.1"/>
</dbReference>